<feature type="binding site" evidence="4">
    <location>
        <position position="135"/>
    </location>
    <ligand>
        <name>NAD(+)</name>
        <dbReference type="ChEBI" id="CHEBI:57540"/>
    </ligand>
</feature>
<feature type="binding site" evidence="4">
    <location>
        <position position="130"/>
    </location>
    <ligand>
        <name>NAD(+)</name>
        <dbReference type="ChEBI" id="CHEBI:57540"/>
    </ligand>
</feature>
<evidence type="ECO:0000256" key="1">
    <source>
        <dbReference type="ARBA" id="ARBA00009463"/>
    </source>
</evidence>
<feature type="binding site" evidence="4">
    <location>
        <position position="157"/>
    </location>
    <ligand>
        <name>NAD(+)</name>
        <dbReference type="ChEBI" id="CHEBI:57540"/>
    </ligand>
</feature>
<feature type="binding site" evidence="4">
    <location>
        <position position="181"/>
    </location>
    <ligand>
        <name>NAD(+)</name>
        <dbReference type="ChEBI" id="CHEBI:57540"/>
    </ligand>
</feature>
<reference evidence="8 9" key="1">
    <citation type="submission" date="2017-08" db="EMBL/GenBank/DDBJ databases">
        <title>Infants hospitalized years apart are colonized by the same room-sourced microbial strains.</title>
        <authorList>
            <person name="Brooks B."/>
            <person name="Olm M.R."/>
            <person name="Firek B.A."/>
            <person name="Baker R."/>
            <person name="Thomas B.C."/>
            <person name="Morowitz M.J."/>
            <person name="Banfield J.F."/>
        </authorList>
    </citation>
    <scope>NUCLEOTIDE SEQUENCE [LARGE SCALE GENOMIC DNA]</scope>
    <source>
        <strain evidence="8">S2_005_002_R2_33</strain>
    </source>
</reference>
<feature type="binding site" evidence="5">
    <location>
        <position position="87"/>
    </location>
    <ligand>
        <name>CoA</name>
        <dbReference type="ChEBI" id="CHEBI:57287"/>
    </ligand>
</feature>
<dbReference type="GO" id="GO:0006631">
    <property type="term" value="P:fatty acid metabolic process"/>
    <property type="evidence" value="ECO:0007669"/>
    <property type="project" value="InterPro"/>
</dbReference>
<dbReference type="PANTHER" id="PTHR48075:SF5">
    <property type="entry name" value="3-HYDROXYBUTYRYL-COA DEHYDROGENASE"/>
    <property type="match status" value="1"/>
</dbReference>
<accession>A0A2W5NIC0</accession>
<organism evidence="8 9">
    <name type="scientific">Novosphingobium pentaromativorans</name>
    <dbReference type="NCBI Taxonomy" id="205844"/>
    <lineage>
        <taxon>Bacteria</taxon>
        <taxon>Pseudomonadati</taxon>
        <taxon>Pseudomonadota</taxon>
        <taxon>Alphaproteobacteria</taxon>
        <taxon>Sphingomonadales</taxon>
        <taxon>Sphingomonadaceae</taxon>
        <taxon>Novosphingobium</taxon>
    </lineage>
</organism>
<dbReference type="PANTHER" id="PTHR48075">
    <property type="entry name" value="3-HYDROXYACYL-COA DEHYDROGENASE FAMILY PROTEIN"/>
    <property type="match status" value="1"/>
</dbReference>
<comment type="caution">
    <text evidence="8">The sequence shown here is derived from an EMBL/GenBank/DDBJ whole genome shotgun (WGS) entry which is preliminary data.</text>
</comment>
<gene>
    <name evidence="8" type="ORF">DI555_17215</name>
</gene>
<keyword evidence="4" id="KW-0520">NAD</keyword>
<feature type="binding site" evidence="4">
    <location>
        <position position="312"/>
    </location>
    <ligand>
        <name>NAD(+)</name>
        <dbReference type="ChEBI" id="CHEBI:57540"/>
    </ligand>
</feature>
<dbReference type="GO" id="GO:0070403">
    <property type="term" value="F:NAD+ binding"/>
    <property type="evidence" value="ECO:0007669"/>
    <property type="project" value="InterPro"/>
</dbReference>
<evidence type="ECO:0000256" key="5">
    <source>
        <dbReference type="PIRSR" id="PIRSR000105-3"/>
    </source>
</evidence>
<evidence type="ECO:0000259" key="7">
    <source>
        <dbReference type="Pfam" id="PF02737"/>
    </source>
</evidence>
<evidence type="ECO:0000313" key="8">
    <source>
        <dbReference type="EMBL" id="PZQ53216.1"/>
    </source>
</evidence>
<feature type="binding site" evidence="4">
    <location>
        <position position="71"/>
    </location>
    <ligand>
        <name>NAD(+)</name>
        <dbReference type="ChEBI" id="CHEBI:57540"/>
    </ligand>
</feature>
<dbReference type="EMBL" id="QFPX01000017">
    <property type="protein sequence ID" value="PZQ53216.1"/>
    <property type="molecule type" value="Genomic_DNA"/>
</dbReference>
<feature type="domain" description="3-hydroxyacyl-CoA dehydrogenase NAD binding" evidence="7">
    <location>
        <begin position="43"/>
        <end position="221"/>
    </location>
</feature>
<protein>
    <submittedName>
        <fullName evidence="8">3-hydroxybutyryl-CoA dehydrogenase</fullName>
        <ecNumber evidence="8">1.1.1.157</ecNumber>
    </submittedName>
</protein>
<evidence type="ECO:0000256" key="4">
    <source>
        <dbReference type="PIRSR" id="PIRSR000105-2"/>
    </source>
</evidence>
<evidence type="ECO:0000259" key="6">
    <source>
        <dbReference type="Pfam" id="PF00725"/>
    </source>
</evidence>
<feature type="binding site" evidence="5">
    <location>
        <position position="157"/>
    </location>
    <ligand>
        <name>CoA</name>
        <dbReference type="ChEBI" id="CHEBI:57287"/>
    </ligand>
</feature>
<dbReference type="InterPro" id="IPR006180">
    <property type="entry name" value="3-OHacyl-CoA_DH_CS"/>
</dbReference>
<proteinExistence type="inferred from homology"/>
<dbReference type="EC" id="1.1.1.157" evidence="8"/>
<feature type="site" description="Important for catalytic activity" evidence="3">
    <location>
        <position position="178"/>
    </location>
</feature>
<feature type="domain" description="3-hydroxyacyl-CoA dehydrogenase C-terminal" evidence="6">
    <location>
        <begin position="224"/>
        <end position="320"/>
    </location>
</feature>
<dbReference type="InterPro" id="IPR008927">
    <property type="entry name" value="6-PGluconate_DH-like_C_sf"/>
</dbReference>
<sequence>MAPTTCFGCPARIVRSIARFPSRRPVIIVPAQRDHQRSLAVRKVGIIGAGIMGSGIAQTVASKGMDVVLSDISIENAEKGKAGIAKSLARLVAKEKIAQAEVDALLPRIATAGDYSTMGDCDLIIEAATEREDIKLKIFAAVGEVLGANAILASNTSSIPITRMAAASPDPTRFCGLHFFNPVPVMGLVEVIPGLATSDETTARMKAFGEALGKTVVLAGDAPGFVVNRILCPLLNEAIFVLGEGLASVEDIDAGMRLGANHPMGPLTLADFVGLDTLYEIMKVFQATTGDPKYRPAPLLQKYVEAGWYGRKTGRGFYDYSGEVPVPSR</sequence>
<comment type="similarity">
    <text evidence="1">Belongs to the 3-hydroxyacyl-CoA dehydrogenase family.</text>
</comment>
<dbReference type="SUPFAM" id="SSF48179">
    <property type="entry name" value="6-phosphogluconate dehydrogenase C-terminal domain-like"/>
    <property type="match status" value="1"/>
</dbReference>
<dbReference type="InterPro" id="IPR013328">
    <property type="entry name" value="6PGD_dom2"/>
</dbReference>
<keyword evidence="2 8" id="KW-0560">Oxidoreductase</keyword>
<evidence type="ECO:0000256" key="3">
    <source>
        <dbReference type="PIRSR" id="PIRSR000105-1"/>
    </source>
</evidence>
<dbReference type="FunFam" id="3.40.50.720:FF:000009">
    <property type="entry name" value="Fatty oxidation complex, alpha subunit"/>
    <property type="match status" value="1"/>
</dbReference>
<dbReference type="AlphaFoldDB" id="A0A2W5NIC0"/>
<dbReference type="Gene3D" id="3.40.50.720">
    <property type="entry name" value="NAD(P)-binding Rossmann-like Domain"/>
    <property type="match status" value="1"/>
</dbReference>
<dbReference type="InterPro" id="IPR022694">
    <property type="entry name" value="3-OHacyl-CoA_DH"/>
</dbReference>
<feature type="binding site" evidence="5">
    <location>
        <position position="94"/>
    </location>
    <ligand>
        <name>CoA</name>
        <dbReference type="ChEBI" id="CHEBI:57287"/>
    </ligand>
</feature>
<dbReference type="Gene3D" id="1.10.1040.10">
    <property type="entry name" value="N-(1-d-carboxylethyl)-l-norvaline Dehydrogenase, domain 2"/>
    <property type="match status" value="1"/>
</dbReference>
<dbReference type="GO" id="GO:0008691">
    <property type="term" value="F:3-hydroxybutyryl-CoA dehydrogenase activity"/>
    <property type="evidence" value="ECO:0007669"/>
    <property type="project" value="UniProtKB-EC"/>
</dbReference>
<evidence type="ECO:0000256" key="2">
    <source>
        <dbReference type="ARBA" id="ARBA00023002"/>
    </source>
</evidence>
<dbReference type="InterPro" id="IPR006108">
    <property type="entry name" value="3HC_DH_C"/>
</dbReference>
<dbReference type="Proteomes" id="UP000249082">
    <property type="component" value="Unassembled WGS sequence"/>
</dbReference>
<dbReference type="PIRSF" id="PIRSF000105">
    <property type="entry name" value="HCDH"/>
    <property type="match status" value="1"/>
</dbReference>
<dbReference type="InterPro" id="IPR006176">
    <property type="entry name" value="3-OHacyl-CoA_DH_NAD-bd"/>
</dbReference>
<dbReference type="Pfam" id="PF00725">
    <property type="entry name" value="3HCDH"/>
    <property type="match status" value="1"/>
</dbReference>
<name>A0A2W5NIC0_9SPHN</name>
<dbReference type="SUPFAM" id="SSF51735">
    <property type="entry name" value="NAD(P)-binding Rossmann-fold domains"/>
    <property type="match status" value="1"/>
</dbReference>
<feature type="binding site" evidence="4">
    <location>
        <begin position="48"/>
        <end position="53"/>
    </location>
    <ligand>
        <name>NAD(+)</name>
        <dbReference type="ChEBI" id="CHEBI:57540"/>
    </ligand>
</feature>
<dbReference type="PROSITE" id="PS00067">
    <property type="entry name" value="3HCDH"/>
    <property type="match status" value="1"/>
</dbReference>
<evidence type="ECO:0000313" key="9">
    <source>
        <dbReference type="Proteomes" id="UP000249082"/>
    </source>
</evidence>
<dbReference type="Pfam" id="PF02737">
    <property type="entry name" value="3HCDH_N"/>
    <property type="match status" value="1"/>
</dbReference>
<dbReference type="InterPro" id="IPR036291">
    <property type="entry name" value="NAD(P)-bd_dom_sf"/>
</dbReference>